<dbReference type="GO" id="GO:0003697">
    <property type="term" value="F:single-stranded DNA binding"/>
    <property type="evidence" value="ECO:0007669"/>
    <property type="project" value="InterPro"/>
</dbReference>
<comment type="similarity">
    <text evidence="1">Belongs to the Whirly family.</text>
</comment>
<dbReference type="SUPFAM" id="SSF54447">
    <property type="entry name" value="ssDNA-binding transcriptional regulator domain"/>
    <property type="match status" value="1"/>
</dbReference>
<dbReference type="Gene3D" id="2.30.31.10">
    <property type="entry name" value="Transcriptional Coactivator Pc4, Chain A"/>
    <property type="match status" value="1"/>
</dbReference>
<proteinExistence type="inferred from homology"/>
<dbReference type="PANTHER" id="PTHR31745">
    <property type="entry name" value="SINGLE-STRANDED DNA-BINDING PROTEIN WHY2, MITOCHONDRIAL"/>
    <property type="match status" value="1"/>
</dbReference>
<dbReference type="GO" id="GO:0006355">
    <property type="term" value="P:regulation of DNA-templated transcription"/>
    <property type="evidence" value="ECO:0007669"/>
    <property type="project" value="InterPro"/>
</dbReference>
<accession>A0AA38LFX2</accession>
<dbReference type="EMBL" id="JAHRHJ020000003">
    <property type="protein sequence ID" value="KAH9322416.1"/>
    <property type="molecule type" value="Genomic_DNA"/>
</dbReference>
<evidence type="ECO:0000256" key="1">
    <source>
        <dbReference type="ARBA" id="ARBA00006061"/>
    </source>
</evidence>
<organism evidence="3 4">
    <name type="scientific">Taxus chinensis</name>
    <name type="common">Chinese yew</name>
    <name type="synonym">Taxus wallichiana var. chinensis</name>
    <dbReference type="NCBI Taxonomy" id="29808"/>
    <lineage>
        <taxon>Eukaryota</taxon>
        <taxon>Viridiplantae</taxon>
        <taxon>Streptophyta</taxon>
        <taxon>Embryophyta</taxon>
        <taxon>Tracheophyta</taxon>
        <taxon>Spermatophyta</taxon>
        <taxon>Pinopsida</taxon>
        <taxon>Pinidae</taxon>
        <taxon>Conifers II</taxon>
        <taxon>Cupressales</taxon>
        <taxon>Taxaceae</taxon>
        <taxon>Taxus</taxon>
    </lineage>
</organism>
<sequence length="188" mass="20471">RGRGLLLKASKFKVRVSATSNEASVQPHDFGATSTTRSSGQAGKVYVSHAFFKGKAGLILQPKAPEFTALDSGGIKLSKEGVVFVAFVPAIGTRQYDWSKKQVFSLSVVELGTLLSLGPNESCEFFHDPKMGTSEEGKIRKVLKVGPMQDREGYSFILSVSNRILNVDDNFYVPVTKGEFAVMRSAFN</sequence>
<name>A0AA38LFX2_TAXCH</name>
<evidence type="ECO:0000313" key="3">
    <source>
        <dbReference type="EMBL" id="KAH9322416.1"/>
    </source>
</evidence>
<comment type="caution">
    <text evidence="3">The sequence shown here is derived from an EMBL/GenBank/DDBJ whole genome shotgun (WGS) entry which is preliminary data.</text>
</comment>
<protein>
    <recommendedName>
        <fullName evidence="5">Single-stranded DNA-binding protein</fullName>
    </recommendedName>
</protein>
<dbReference type="AlphaFoldDB" id="A0AA38LFX2"/>
<dbReference type="Proteomes" id="UP000824469">
    <property type="component" value="Unassembled WGS sequence"/>
</dbReference>
<dbReference type="InterPro" id="IPR009044">
    <property type="entry name" value="ssDNA-bd_transcriptional_reg"/>
</dbReference>
<dbReference type="GO" id="GO:0006952">
    <property type="term" value="P:defense response"/>
    <property type="evidence" value="ECO:0007669"/>
    <property type="project" value="InterPro"/>
</dbReference>
<dbReference type="Pfam" id="PF08536">
    <property type="entry name" value="Whirly"/>
    <property type="match status" value="1"/>
</dbReference>
<dbReference type="OMA" id="WHAYIDS"/>
<feature type="non-terminal residue" evidence="3">
    <location>
        <position position="188"/>
    </location>
</feature>
<evidence type="ECO:0000313" key="4">
    <source>
        <dbReference type="Proteomes" id="UP000824469"/>
    </source>
</evidence>
<gene>
    <name evidence="3" type="ORF">KI387_017055</name>
</gene>
<reference evidence="3 4" key="1">
    <citation type="journal article" date="2021" name="Nat. Plants">
        <title>The Taxus genome provides insights into paclitaxel biosynthesis.</title>
        <authorList>
            <person name="Xiong X."/>
            <person name="Gou J."/>
            <person name="Liao Q."/>
            <person name="Li Y."/>
            <person name="Zhou Q."/>
            <person name="Bi G."/>
            <person name="Li C."/>
            <person name="Du R."/>
            <person name="Wang X."/>
            <person name="Sun T."/>
            <person name="Guo L."/>
            <person name="Liang H."/>
            <person name="Lu P."/>
            <person name="Wu Y."/>
            <person name="Zhang Z."/>
            <person name="Ro D.K."/>
            <person name="Shang Y."/>
            <person name="Huang S."/>
            <person name="Yan J."/>
        </authorList>
    </citation>
    <scope>NUCLEOTIDE SEQUENCE [LARGE SCALE GENOMIC DNA]</scope>
    <source>
        <strain evidence="3">Ta-2019</strain>
    </source>
</reference>
<keyword evidence="4" id="KW-1185">Reference proteome</keyword>
<dbReference type="InterPro" id="IPR013742">
    <property type="entry name" value="Whirly"/>
</dbReference>
<feature type="non-terminal residue" evidence="3">
    <location>
        <position position="1"/>
    </location>
</feature>
<evidence type="ECO:0000256" key="2">
    <source>
        <dbReference type="ARBA" id="ARBA00022946"/>
    </source>
</evidence>
<evidence type="ECO:0008006" key="5">
    <source>
        <dbReference type="Google" id="ProtNLM"/>
    </source>
</evidence>
<dbReference type="PANTHER" id="PTHR31745:SF2">
    <property type="entry name" value="SINGLE-STRANDED DNA-BINDING PROTEIN WHY1, CHLOROPLASTIC"/>
    <property type="match status" value="1"/>
</dbReference>
<keyword evidence="2" id="KW-0809">Transit peptide</keyword>